<dbReference type="PANTHER" id="PTHR33706:SF1">
    <property type="entry name" value="TPR REPEAT PROTEIN"/>
    <property type="match status" value="1"/>
</dbReference>
<sequence length="298" mass="36000">MSSQFSFKNICLEIQTQKQGTKDYVLDSWNYQRDKKIKITIQITITEDDQIIYSHDGVILRVESVYHGIKNSIIFKNMEQILYLTWQSQNKFDKKKNGRWFASWNGNTLLNVGGYYQEGLRQGQWYELMKNFGSKAQVFEIGEYYNDLRTYKWIYIYNTKRISSGFYNNQGLKVGKWDELNDKFWGEAQIIYSGEYNMKGKKIGKWDILYCKKGEHQYKFIGGGSYDYFKHQKVGKWVELCEKFEYLNQVTYIGEYDQKGLKRGRWDTWFQEIIGKKDYKLMQILFPYRIIFKWRWII</sequence>
<reference evidence="1" key="1">
    <citation type="submission" date="2021-01" db="EMBL/GenBank/DDBJ databases">
        <authorList>
            <consortium name="Genoscope - CEA"/>
            <person name="William W."/>
        </authorList>
    </citation>
    <scope>NUCLEOTIDE SEQUENCE</scope>
</reference>
<evidence type="ECO:0000313" key="2">
    <source>
        <dbReference type="Proteomes" id="UP000692954"/>
    </source>
</evidence>
<comment type="caution">
    <text evidence="1">The sequence shown here is derived from an EMBL/GenBank/DDBJ whole genome shotgun (WGS) entry which is preliminary data.</text>
</comment>
<evidence type="ECO:0000313" key="1">
    <source>
        <dbReference type="EMBL" id="CAD8119991.1"/>
    </source>
</evidence>
<protein>
    <recommendedName>
        <fullName evidence="3">MORN repeat protein</fullName>
    </recommendedName>
</protein>
<keyword evidence="2" id="KW-1185">Reference proteome</keyword>
<dbReference type="AlphaFoldDB" id="A0A8S1QWE8"/>
<accession>A0A8S1QWE8</accession>
<proteinExistence type="predicted"/>
<gene>
    <name evidence="1" type="ORF">PSON_ATCC_30995.1.T1240010</name>
</gene>
<dbReference type="EMBL" id="CAJJDN010000124">
    <property type="protein sequence ID" value="CAD8119991.1"/>
    <property type="molecule type" value="Genomic_DNA"/>
</dbReference>
<organism evidence="1 2">
    <name type="scientific">Paramecium sonneborni</name>
    <dbReference type="NCBI Taxonomy" id="65129"/>
    <lineage>
        <taxon>Eukaryota</taxon>
        <taxon>Sar</taxon>
        <taxon>Alveolata</taxon>
        <taxon>Ciliophora</taxon>
        <taxon>Intramacronucleata</taxon>
        <taxon>Oligohymenophorea</taxon>
        <taxon>Peniculida</taxon>
        <taxon>Parameciidae</taxon>
        <taxon>Paramecium</taxon>
    </lineage>
</organism>
<name>A0A8S1QWE8_9CILI</name>
<evidence type="ECO:0008006" key="3">
    <source>
        <dbReference type="Google" id="ProtNLM"/>
    </source>
</evidence>
<dbReference type="PANTHER" id="PTHR33706">
    <property type="entry name" value="MORN VARIANT REPEAT PROTEIN"/>
    <property type="match status" value="1"/>
</dbReference>
<dbReference type="Proteomes" id="UP000692954">
    <property type="component" value="Unassembled WGS sequence"/>
</dbReference>